<dbReference type="AlphaFoldDB" id="A0A518DNP0"/>
<dbReference type="OrthoDB" id="251904at2"/>
<keyword evidence="1" id="KW-0732">Signal</keyword>
<sequence length="371" mass="41075" precursor="true">MKATFTAIVWTFGCLSLATAADWHVHVSQGNDQHSGSEAEPLATLQQAVMRAQAGDTIRLAPAGAVFRQSVTFVNKVGITLEGNGCTLDGSDPLPADGWEEQGENLWRRRLPLTPYDRHLLFVDGKLQRMGRSASKLPDFPSPAELQPGEYCFEKIDDQTGWLYVAGAVDKLEWSVRANGYATGSDGDRLVVRNLNTRRFLNDGFNIHGRIAFLQAEQVTGYDCFDEGFSAHDTCRCEITHGKFWGNDNAIADVNDCITTYRHCEFRDSVSCEVLLRGRQHRLEDCLIQNRTSATALSGSPSAPMASFQLDLLRVKIAGSRPDNSLSRVRINGGQATIRASEFRHTAFNTLGARVEATDFTLPDSEWVRDE</sequence>
<dbReference type="InterPro" id="IPR012334">
    <property type="entry name" value="Pectin_lyas_fold"/>
</dbReference>
<gene>
    <name evidence="2" type="ORF">Pla8534_12320</name>
</gene>
<protein>
    <recommendedName>
        <fullName evidence="4">Right handed beta helix domain-containing protein</fullName>
    </recommendedName>
</protein>
<dbReference type="KEGG" id="lcre:Pla8534_12320"/>
<dbReference type="InterPro" id="IPR011050">
    <property type="entry name" value="Pectin_lyase_fold/virulence"/>
</dbReference>
<reference evidence="2 3" key="1">
    <citation type="submission" date="2019-02" db="EMBL/GenBank/DDBJ databases">
        <title>Deep-cultivation of Planctomycetes and their phenomic and genomic characterization uncovers novel biology.</title>
        <authorList>
            <person name="Wiegand S."/>
            <person name="Jogler M."/>
            <person name="Boedeker C."/>
            <person name="Pinto D."/>
            <person name="Vollmers J."/>
            <person name="Rivas-Marin E."/>
            <person name="Kohn T."/>
            <person name="Peeters S.H."/>
            <person name="Heuer A."/>
            <person name="Rast P."/>
            <person name="Oberbeckmann S."/>
            <person name="Bunk B."/>
            <person name="Jeske O."/>
            <person name="Meyerdierks A."/>
            <person name="Storesund J.E."/>
            <person name="Kallscheuer N."/>
            <person name="Luecker S."/>
            <person name="Lage O.M."/>
            <person name="Pohl T."/>
            <person name="Merkel B.J."/>
            <person name="Hornburger P."/>
            <person name="Mueller R.-W."/>
            <person name="Bruemmer F."/>
            <person name="Labrenz M."/>
            <person name="Spormann A.M."/>
            <person name="Op den Camp H."/>
            <person name="Overmann J."/>
            <person name="Amann R."/>
            <person name="Jetten M.S.M."/>
            <person name="Mascher T."/>
            <person name="Medema M.H."/>
            <person name="Devos D.P."/>
            <person name="Kaster A.-K."/>
            <person name="Ovreas L."/>
            <person name="Rohde M."/>
            <person name="Galperin M.Y."/>
            <person name="Jogler C."/>
        </authorList>
    </citation>
    <scope>NUCLEOTIDE SEQUENCE [LARGE SCALE GENOMIC DNA]</scope>
    <source>
        <strain evidence="2 3">Pla85_3_4</strain>
    </source>
</reference>
<evidence type="ECO:0000256" key="1">
    <source>
        <dbReference type="SAM" id="SignalP"/>
    </source>
</evidence>
<dbReference type="RefSeq" id="WP_145050272.1">
    <property type="nucleotide sequence ID" value="NZ_CP036433.1"/>
</dbReference>
<proteinExistence type="predicted"/>
<organism evidence="2 3">
    <name type="scientific">Lignipirellula cremea</name>
    <dbReference type="NCBI Taxonomy" id="2528010"/>
    <lineage>
        <taxon>Bacteria</taxon>
        <taxon>Pseudomonadati</taxon>
        <taxon>Planctomycetota</taxon>
        <taxon>Planctomycetia</taxon>
        <taxon>Pirellulales</taxon>
        <taxon>Pirellulaceae</taxon>
        <taxon>Lignipirellula</taxon>
    </lineage>
</organism>
<dbReference type="Gene3D" id="2.160.20.10">
    <property type="entry name" value="Single-stranded right-handed beta-helix, Pectin lyase-like"/>
    <property type="match status" value="1"/>
</dbReference>
<feature type="chain" id="PRO_5022064049" description="Right handed beta helix domain-containing protein" evidence="1">
    <location>
        <begin position="21"/>
        <end position="371"/>
    </location>
</feature>
<evidence type="ECO:0000313" key="3">
    <source>
        <dbReference type="Proteomes" id="UP000317648"/>
    </source>
</evidence>
<dbReference type="EMBL" id="CP036433">
    <property type="protein sequence ID" value="QDU93452.1"/>
    <property type="molecule type" value="Genomic_DNA"/>
</dbReference>
<accession>A0A518DNP0</accession>
<feature type="signal peptide" evidence="1">
    <location>
        <begin position="1"/>
        <end position="20"/>
    </location>
</feature>
<name>A0A518DNP0_9BACT</name>
<dbReference type="Proteomes" id="UP000317648">
    <property type="component" value="Chromosome"/>
</dbReference>
<evidence type="ECO:0008006" key="4">
    <source>
        <dbReference type="Google" id="ProtNLM"/>
    </source>
</evidence>
<dbReference type="SUPFAM" id="SSF51126">
    <property type="entry name" value="Pectin lyase-like"/>
    <property type="match status" value="1"/>
</dbReference>
<evidence type="ECO:0000313" key="2">
    <source>
        <dbReference type="EMBL" id="QDU93452.1"/>
    </source>
</evidence>
<keyword evidence="3" id="KW-1185">Reference proteome</keyword>